<dbReference type="PANTHER" id="PTHR46461:SF1">
    <property type="entry name" value="KELCH DOMAIN-CONTAINING PROTEIN 3"/>
    <property type="match status" value="1"/>
</dbReference>
<dbReference type="InterPro" id="IPR015915">
    <property type="entry name" value="Kelch-typ_b-propeller"/>
</dbReference>
<dbReference type="EMBL" id="UZAL01001866">
    <property type="protein sequence ID" value="VDO79905.1"/>
    <property type="molecule type" value="Genomic_DNA"/>
</dbReference>
<evidence type="ECO:0000313" key="1">
    <source>
        <dbReference type="EMBL" id="VDO79905.1"/>
    </source>
</evidence>
<dbReference type="GO" id="GO:0005737">
    <property type="term" value="C:cytoplasm"/>
    <property type="evidence" value="ECO:0007669"/>
    <property type="project" value="TreeGrafter"/>
</dbReference>
<evidence type="ECO:0000313" key="2">
    <source>
        <dbReference type="Proteomes" id="UP000269396"/>
    </source>
</evidence>
<proteinExistence type="predicted"/>
<keyword evidence="2" id="KW-1185">Reference proteome</keyword>
<dbReference type="InterPro" id="IPR052637">
    <property type="entry name" value="KLHDC3-like"/>
</dbReference>
<dbReference type="PANTHER" id="PTHR46461">
    <property type="entry name" value="KELCH DOMAIN-CONTAINING PROTEIN 3"/>
    <property type="match status" value="1"/>
</dbReference>
<dbReference type="GO" id="GO:0003682">
    <property type="term" value="F:chromatin binding"/>
    <property type="evidence" value="ECO:0007669"/>
    <property type="project" value="InterPro"/>
</dbReference>
<organism evidence="1 2">
    <name type="scientific">Schistosoma mattheei</name>
    <dbReference type="NCBI Taxonomy" id="31246"/>
    <lineage>
        <taxon>Eukaryota</taxon>
        <taxon>Metazoa</taxon>
        <taxon>Spiralia</taxon>
        <taxon>Lophotrochozoa</taxon>
        <taxon>Platyhelminthes</taxon>
        <taxon>Trematoda</taxon>
        <taxon>Digenea</taxon>
        <taxon>Strigeidida</taxon>
        <taxon>Schistosomatoidea</taxon>
        <taxon>Schistosomatidae</taxon>
        <taxon>Schistosoma</taxon>
    </lineage>
</organism>
<protein>
    <submittedName>
        <fullName evidence="1">Uncharacterized protein</fullName>
    </submittedName>
</protein>
<sequence length="212" mass="24060">MESWKRLTDAPISRVNHQAICLEDRIFVFGGFNSQMFDLDYNERQIDTFMWDIRKLHFLLSSGSIQPSLRFGHTVVAWRGRGWLFGGRMQQRVCPNQLYMFDPGSKFLCQSVSRSALSGSLKLNHTFNAKKFHPPCWAEVRGTVGSVPSARDGHSATVLEDAMFIFGGFEDIPCVDSKTYPQLLQLVTKLPKLLVTSFVIFQLGLTEFLSSI</sequence>
<accession>A0A183NHN8</accession>
<dbReference type="Gene3D" id="2.120.10.80">
    <property type="entry name" value="Kelch-type beta propeller"/>
    <property type="match status" value="1"/>
</dbReference>
<dbReference type="SUPFAM" id="SSF50965">
    <property type="entry name" value="Galactose oxidase, central domain"/>
    <property type="match status" value="1"/>
</dbReference>
<dbReference type="STRING" id="31246.A0A183NHN8"/>
<dbReference type="InterPro" id="IPR011043">
    <property type="entry name" value="Gal_Oxase/kelch_b-propeller"/>
</dbReference>
<reference evidence="1 2" key="1">
    <citation type="submission" date="2018-11" db="EMBL/GenBank/DDBJ databases">
        <authorList>
            <consortium name="Pathogen Informatics"/>
        </authorList>
    </citation>
    <scope>NUCLEOTIDE SEQUENCE [LARGE SCALE GENOMIC DNA]</scope>
    <source>
        <strain>Denwood</strain>
        <strain evidence="2">Zambia</strain>
    </source>
</reference>
<gene>
    <name evidence="1" type="ORF">SMTD_LOCUS1624</name>
</gene>
<dbReference type="AlphaFoldDB" id="A0A183NHN8"/>
<name>A0A183NHN8_9TREM</name>
<dbReference type="Proteomes" id="UP000269396">
    <property type="component" value="Unassembled WGS sequence"/>
</dbReference>